<dbReference type="PROSITE" id="PS50110">
    <property type="entry name" value="RESPONSE_REGULATORY"/>
    <property type="match status" value="1"/>
</dbReference>
<keyword evidence="2" id="KW-0238">DNA-binding</keyword>
<proteinExistence type="predicted"/>
<organism evidence="7 8">
    <name type="scientific">Candidatus Cohnella colombiensis</name>
    <dbReference type="NCBI Taxonomy" id="3121368"/>
    <lineage>
        <taxon>Bacteria</taxon>
        <taxon>Bacillati</taxon>
        <taxon>Bacillota</taxon>
        <taxon>Bacilli</taxon>
        <taxon>Bacillales</taxon>
        <taxon>Paenibacillaceae</taxon>
        <taxon>Cohnella</taxon>
    </lineage>
</organism>
<protein>
    <submittedName>
        <fullName evidence="7">Response regulator</fullName>
    </submittedName>
</protein>
<dbReference type="InterPro" id="IPR018062">
    <property type="entry name" value="HTH_AraC-typ_CS"/>
</dbReference>
<dbReference type="EMBL" id="CP119317">
    <property type="protein sequence ID" value="WEK54710.1"/>
    <property type="molecule type" value="Genomic_DNA"/>
</dbReference>
<evidence type="ECO:0000259" key="6">
    <source>
        <dbReference type="PROSITE" id="PS50110"/>
    </source>
</evidence>
<dbReference type="InterPro" id="IPR011006">
    <property type="entry name" value="CheY-like_superfamily"/>
</dbReference>
<dbReference type="Pfam" id="PF17853">
    <property type="entry name" value="GGDEF_2"/>
    <property type="match status" value="1"/>
</dbReference>
<dbReference type="SUPFAM" id="SSF46689">
    <property type="entry name" value="Homeodomain-like"/>
    <property type="match status" value="1"/>
</dbReference>
<keyword evidence="4" id="KW-0597">Phosphoprotein</keyword>
<dbReference type="PANTHER" id="PTHR43280:SF28">
    <property type="entry name" value="HTH-TYPE TRANSCRIPTIONAL ACTIVATOR RHAS"/>
    <property type="match status" value="1"/>
</dbReference>
<dbReference type="PROSITE" id="PS01124">
    <property type="entry name" value="HTH_ARAC_FAMILY_2"/>
    <property type="match status" value="1"/>
</dbReference>
<evidence type="ECO:0000256" key="2">
    <source>
        <dbReference type="ARBA" id="ARBA00023125"/>
    </source>
</evidence>
<dbReference type="SMART" id="SM00342">
    <property type="entry name" value="HTH_ARAC"/>
    <property type="match status" value="1"/>
</dbReference>
<evidence type="ECO:0000256" key="3">
    <source>
        <dbReference type="ARBA" id="ARBA00023163"/>
    </source>
</evidence>
<dbReference type="Pfam" id="PF12833">
    <property type="entry name" value="HTH_18"/>
    <property type="match status" value="1"/>
</dbReference>
<name>A0AA95F4I0_9BACL</name>
<dbReference type="Proteomes" id="UP001178662">
    <property type="component" value="Chromosome"/>
</dbReference>
<feature type="domain" description="Response regulatory" evidence="6">
    <location>
        <begin position="2"/>
        <end position="119"/>
    </location>
</feature>
<dbReference type="InterPro" id="IPR001789">
    <property type="entry name" value="Sig_transdc_resp-reg_receiver"/>
</dbReference>
<dbReference type="InterPro" id="IPR041522">
    <property type="entry name" value="CdaR_GGDEF"/>
</dbReference>
<dbReference type="PROSITE" id="PS00041">
    <property type="entry name" value="HTH_ARAC_FAMILY_1"/>
    <property type="match status" value="1"/>
</dbReference>
<dbReference type="AlphaFoldDB" id="A0AA95F4I0"/>
<dbReference type="InterPro" id="IPR018060">
    <property type="entry name" value="HTH_AraC"/>
</dbReference>
<dbReference type="SUPFAM" id="SSF52172">
    <property type="entry name" value="CheY-like"/>
    <property type="match status" value="1"/>
</dbReference>
<sequence length="520" mass="59341">MKVLLVDDEPLTTESLERYMDWELLGVSNVRSAANGVEALELMRDFVPDIIVSDVRMPRMNGIEFATQAREAFPKIKLIFLSGYSDKEYLKSAIHLKAINYVEKPVKLEELTAAIRESISQLIAEQSNQTLTQFAIHERILNMLVNESVPQAQLRLKFGAHFPAFLDQPVRAMAIQLSHPSDAKLVITDEQQTVLIHQTQQIINDLNNSERFIGFVHNDTLILLVNAQPIHADTFKTLARQLLYSFNQQYGDSLAFSIGIGTPNLQPNQLKEACLSAIFAVKSSFYFGTGLVFSEPPTLSGTDPNNSIEVLYNEFRQALRDDQEPETLVLIDRLTTDMRTLRDPEISRVKNVYFRLLMILHEFALEKGLSVTDPHQEEKFIWKEVGEMTTLQCLQDYVVGNVQAVFSQFKEHNAVNARVSTIVHYIKNHYADADLTTKTIADNTFLSQNYMCALFKKETSKTINEYITEVRLEKAKQLLKNRQLKLYEIAHAIGFTDPNYFSSMFKKAVGLTPSQYRDKR</sequence>
<evidence type="ECO:0000259" key="5">
    <source>
        <dbReference type="PROSITE" id="PS01124"/>
    </source>
</evidence>
<keyword evidence="8" id="KW-1185">Reference proteome</keyword>
<dbReference type="GO" id="GO:0043565">
    <property type="term" value="F:sequence-specific DNA binding"/>
    <property type="evidence" value="ECO:0007669"/>
    <property type="project" value="InterPro"/>
</dbReference>
<dbReference type="PRINTS" id="PR00032">
    <property type="entry name" value="HTHARAC"/>
</dbReference>
<dbReference type="GO" id="GO:0003700">
    <property type="term" value="F:DNA-binding transcription factor activity"/>
    <property type="evidence" value="ECO:0007669"/>
    <property type="project" value="InterPro"/>
</dbReference>
<dbReference type="SMART" id="SM00448">
    <property type="entry name" value="REC"/>
    <property type="match status" value="1"/>
</dbReference>
<gene>
    <name evidence="7" type="ORF">P0Y55_01125</name>
</gene>
<dbReference type="Pfam" id="PF00072">
    <property type="entry name" value="Response_reg"/>
    <property type="match status" value="1"/>
</dbReference>
<accession>A0AA95F4I0</accession>
<dbReference type="GO" id="GO:0000160">
    <property type="term" value="P:phosphorelay signal transduction system"/>
    <property type="evidence" value="ECO:0007669"/>
    <property type="project" value="InterPro"/>
</dbReference>
<dbReference type="CDD" id="cd17536">
    <property type="entry name" value="REC_YesN-like"/>
    <property type="match status" value="1"/>
</dbReference>
<dbReference type="InterPro" id="IPR009057">
    <property type="entry name" value="Homeodomain-like_sf"/>
</dbReference>
<feature type="domain" description="HTH araC/xylS-type" evidence="5">
    <location>
        <begin position="420"/>
        <end position="519"/>
    </location>
</feature>
<evidence type="ECO:0000256" key="1">
    <source>
        <dbReference type="ARBA" id="ARBA00023015"/>
    </source>
</evidence>
<evidence type="ECO:0000313" key="7">
    <source>
        <dbReference type="EMBL" id="WEK54710.1"/>
    </source>
</evidence>
<dbReference type="InterPro" id="IPR020449">
    <property type="entry name" value="Tscrpt_reg_AraC-type_HTH"/>
</dbReference>
<reference evidence="7" key="1">
    <citation type="submission" date="2023-03" db="EMBL/GenBank/DDBJ databases">
        <title>Andean soil-derived lignocellulolytic bacterial consortium as a source of novel taxa and putative plastic-active enzymes.</title>
        <authorList>
            <person name="Diaz-Garcia L."/>
            <person name="Chuvochina M."/>
            <person name="Feuerriegel G."/>
            <person name="Bunk B."/>
            <person name="Sproer C."/>
            <person name="Streit W.R."/>
            <person name="Rodriguez L.M."/>
            <person name="Overmann J."/>
            <person name="Jimenez D.J."/>
        </authorList>
    </citation>
    <scope>NUCLEOTIDE SEQUENCE</scope>
    <source>
        <strain evidence="7">MAG 2441</strain>
    </source>
</reference>
<dbReference type="PANTHER" id="PTHR43280">
    <property type="entry name" value="ARAC-FAMILY TRANSCRIPTIONAL REGULATOR"/>
    <property type="match status" value="1"/>
</dbReference>
<keyword evidence="3" id="KW-0804">Transcription</keyword>
<dbReference type="Gene3D" id="3.40.50.2300">
    <property type="match status" value="1"/>
</dbReference>
<evidence type="ECO:0000256" key="4">
    <source>
        <dbReference type="PROSITE-ProRule" id="PRU00169"/>
    </source>
</evidence>
<dbReference type="Gene3D" id="1.10.10.60">
    <property type="entry name" value="Homeodomain-like"/>
    <property type="match status" value="2"/>
</dbReference>
<feature type="modified residue" description="4-aspartylphosphate" evidence="4">
    <location>
        <position position="54"/>
    </location>
</feature>
<keyword evidence="1" id="KW-0805">Transcription regulation</keyword>
<evidence type="ECO:0000313" key="8">
    <source>
        <dbReference type="Proteomes" id="UP001178662"/>
    </source>
</evidence>